<evidence type="ECO:0000256" key="5">
    <source>
        <dbReference type="ARBA" id="ARBA00023136"/>
    </source>
</evidence>
<dbReference type="InterPro" id="IPR010432">
    <property type="entry name" value="RDD"/>
</dbReference>
<proteinExistence type="predicted"/>
<dbReference type="PANTHER" id="PTHR36115">
    <property type="entry name" value="PROLINE-RICH ANTIGEN HOMOLOG-RELATED"/>
    <property type="match status" value="1"/>
</dbReference>
<dbReference type="PANTHER" id="PTHR36115:SF4">
    <property type="entry name" value="MEMBRANE PROTEIN"/>
    <property type="match status" value="1"/>
</dbReference>
<dbReference type="RefSeq" id="WP_115811089.1">
    <property type="nucleotide sequence ID" value="NZ_QUNI01000003.1"/>
</dbReference>
<sequence>MENNFDKVMSEKTNEELIKIVTIENSKYQKLALDSAEKEIESRNIDITEFNKIKDSVNIEKQKKDQLDLNTVKSSTRFVHFIVDTFIFFIFYVIVGSIFQAIFQFDVNKNFLFTWLLMVITFVFYYSFVEYHFQKTFGKYITKTKVVTINGEKPSLNDIIVRSFCRLIPFDRMSFLFIKNGFHDGLSNTRVVKE</sequence>
<reference evidence="8 9" key="1">
    <citation type="submission" date="2018-08" db="EMBL/GenBank/DDBJ databases">
        <title>Genomic Encyclopedia of Archaeal and Bacterial Type Strains, Phase II (KMG-II): from individual species to whole genera.</title>
        <authorList>
            <person name="Goeker M."/>
        </authorList>
    </citation>
    <scope>NUCLEOTIDE SEQUENCE [LARGE SCALE GENOMIC DNA]</scope>
    <source>
        <strain evidence="8 9">DSM 100880</strain>
    </source>
</reference>
<evidence type="ECO:0000256" key="3">
    <source>
        <dbReference type="ARBA" id="ARBA00022692"/>
    </source>
</evidence>
<keyword evidence="2" id="KW-1003">Cell membrane</keyword>
<dbReference type="InterPro" id="IPR051791">
    <property type="entry name" value="Pra-immunoreactive"/>
</dbReference>
<keyword evidence="9" id="KW-1185">Reference proteome</keyword>
<keyword evidence="3 6" id="KW-0812">Transmembrane</keyword>
<evidence type="ECO:0000259" key="7">
    <source>
        <dbReference type="Pfam" id="PF06271"/>
    </source>
</evidence>
<evidence type="ECO:0000256" key="6">
    <source>
        <dbReference type="SAM" id="Phobius"/>
    </source>
</evidence>
<accession>A0A3E0ERP4</accession>
<dbReference type="Pfam" id="PF06271">
    <property type="entry name" value="RDD"/>
    <property type="match status" value="1"/>
</dbReference>
<evidence type="ECO:0000256" key="2">
    <source>
        <dbReference type="ARBA" id="ARBA00022475"/>
    </source>
</evidence>
<evidence type="ECO:0000256" key="4">
    <source>
        <dbReference type="ARBA" id="ARBA00022989"/>
    </source>
</evidence>
<dbReference type="EMBL" id="QUNI01000003">
    <property type="protein sequence ID" value="REH00050.1"/>
    <property type="molecule type" value="Genomic_DNA"/>
</dbReference>
<gene>
    <name evidence="8" type="ORF">C8P67_10317</name>
</gene>
<dbReference type="OrthoDB" id="762068at2"/>
<evidence type="ECO:0000256" key="1">
    <source>
        <dbReference type="ARBA" id="ARBA00004651"/>
    </source>
</evidence>
<keyword evidence="5 6" id="KW-0472">Membrane</keyword>
<protein>
    <submittedName>
        <fullName evidence="8">Putative RDD family membrane protein YckC</fullName>
    </submittedName>
</protein>
<feature type="transmembrane region" description="Helical" evidence="6">
    <location>
        <begin position="111"/>
        <end position="129"/>
    </location>
</feature>
<organism evidence="8 9">
    <name type="scientific">Flavobacterium aquicola</name>
    <dbReference type="NCBI Taxonomy" id="1682742"/>
    <lineage>
        <taxon>Bacteria</taxon>
        <taxon>Pseudomonadati</taxon>
        <taxon>Bacteroidota</taxon>
        <taxon>Flavobacteriia</taxon>
        <taxon>Flavobacteriales</taxon>
        <taxon>Flavobacteriaceae</taxon>
        <taxon>Flavobacterium</taxon>
    </lineage>
</organism>
<feature type="domain" description="RDD" evidence="7">
    <location>
        <begin position="76"/>
        <end position="178"/>
    </location>
</feature>
<dbReference type="Proteomes" id="UP000257136">
    <property type="component" value="Unassembled WGS sequence"/>
</dbReference>
<comment type="subcellular location">
    <subcellularLocation>
        <location evidence="1">Cell membrane</location>
        <topology evidence="1">Multi-pass membrane protein</topology>
    </subcellularLocation>
</comment>
<dbReference type="GO" id="GO:0005886">
    <property type="term" value="C:plasma membrane"/>
    <property type="evidence" value="ECO:0007669"/>
    <property type="project" value="UniProtKB-SubCell"/>
</dbReference>
<evidence type="ECO:0000313" key="9">
    <source>
        <dbReference type="Proteomes" id="UP000257136"/>
    </source>
</evidence>
<keyword evidence="4 6" id="KW-1133">Transmembrane helix</keyword>
<dbReference type="AlphaFoldDB" id="A0A3E0ERP4"/>
<name>A0A3E0ERP4_9FLAO</name>
<comment type="caution">
    <text evidence="8">The sequence shown here is derived from an EMBL/GenBank/DDBJ whole genome shotgun (WGS) entry which is preliminary data.</text>
</comment>
<evidence type="ECO:0000313" key="8">
    <source>
        <dbReference type="EMBL" id="REH00050.1"/>
    </source>
</evidence>
<feature type="transmembrane region" description="Helical" evidence="6">
    <location>
        <begin position="81"/>
        <end position="105"/>
    </location>
</feature>